<proteinExistence type="predicted"/>
<gene>
    <name evidence="1" type="ORF">PIN31115_01041</name>
</gene>
<evidence type="ECO:0000313" key="2">
    <source>
        <dbReference type="Proteomes" id="UP000333828"/>
    </source>
</evidence>
<evidence type="ECO:0000313" key="1">
    <source>
        <dbReference type="EMBL" id="VVD79566.1"/>
    </source>
</evidence>
<protein>
    <submittedName>
        <fullName evidence="1">Uncharacterized protein</fullName>
    </submittedName>
</protein>
<dbReference type="AlphaFoldDB" id="A0A5E4SUJ1"/>
<name>A0A5E4SUJ1_9BURK</name>
<sequence length="61" mass="6641">MKRTMTIELHSSDYGALEKAAEVLGYSHTQLLKLSAHLITSAVLGGRNTIQTPITASRRTT</sequence>
<accession>A0A5E4SUJ1</accession>
<dbReference type="EMBL" id="CABPSI010000001">
    <property type="protein sequence ID" value="VVD79566.1"/>
    <property type="molecule type" value="Genomic_DNA"/>
</dbReference>
<organism evidence="1 2">
    <name type="scientific">Pandoraea iniqua</name>
    <dbReference type="NCBI Taxonomy" id="2508288"/>
    <lineage>
        <taxon>Bacteria</taxon>
        <taxon>Pseudomonadati</taxon>
        <taxon>Pseudomonadota</taxon>
        <taxon>Betaproteobacteria</taxon>
        <taxon>Burkholderiales</taxon>
        <taxon>Burkholderiaceae</taxon>
        <taxon>Pandoraea</taxon>
    </lineage>
</organism>
<dbReference type="Proteomes" id="UP000333828">
    <property type="component" value="Unassembled WGS sequence"/>
</dbReference>
<reference evidence="1 2" key="1">
    <citation type="submission" date="2019-08" db="EMBL/GenBank/DDBJ databases">
        <authorList>
            <person name="Peeters C."/>
        </authorList>
    </citation>
    <scope>NUCLEOTIDE SEQUENCE [LARGE SCALE GENOMIC DNA]</scope>
    <source>
        <strain evidence="1 2">LMG 31115</strain>
    </source>
</reference>
<keyword evidence="2" id="KW-1185">Reference proteome</keyword>